<dbReference type="PANTHER" id="PTHR42852">
    <property type="entry name" value="THIOL:DISULFIDE INTERCHANGE PROTEIN DSBE"/>
    <property type="match status" value="1"/>
</dbReference>
<keyword evidence="8" id="KW-1185">Reference proteome</keyword>
<comment type="caution">
    <text evidence="7">The sequence shown here is derived from an EMBL/GenBank/DDBJ whole genome shotgun (WGS) entry which is preliminary data.</text>
</comment>
<dbReference type="PROSITE" id="PS51352">
    <property type="entry name" value="THIOREDOXIN_2"/>
    <property type="match status" value="1"/>
</dbReference>
<evidence type="ECO:0000256" key="1">
    <source>
        <dbReference type="ARBA" id="ARBA00004196"/>
    </source>
</evidence>
<dbReference type="Gene3D" id="3.40.30.10">
    <property type="entry name" value="Glutaredoxin"/>
    <property type="match status" value="1"/>
</dbReference>
<evidence type="ECO:0000256" key="3">
    <source>
        <dbReference type="ARBA" id="ARBA00022968"/>
    </source>
</evidence>
<dbReference type="InterPro" id="IPR036249">
    <property type="entry name" value="Thioredoxin-like_sf"/>
</dbReference>
<evidence type="ECO:0000259" key="6">
    <source>
        <dbReference type="PROSITE" id="PS51352"/>
    </source>
</evidence>
<evidence type="ECO:0000313" key="8">
    <source>
        <dbReference type="Proteomes" id="UP000540656"/>
    </source>
</evidence>
<dbReference type="InterPro" id="IPR050553">
    <property type="entry name" value="Thioredoxin_ResA/DsbE_sf"/>
</dbReference>
<sequence>MAINFWGDWCSECHAEAREIVEVAKGLDPDEAVFLGINTRDSPETGQSYEREFDVPFPSFHDGQTGRSWLAFNGKVPVYATPSTVVLDRKGRVAAVILGVIPSALTLSSLIEQVAAEDG</sequence>
<comment type="subcellular location">
    <subcellularLocation>
        <location evidence="1">Cell envelope</location>
    </subcellularLocation>
</comment>
<dbReference type="Pfam" id="PF00578">
    <property type="entry name" value="AhpC-TSA"/>
    <property type="match status" value="1"/>
</dbReference>
<keyword evidence="7" id="KW-0413">Isomerase</keyword>
<accession>A0A7Y9RY93</accession>
<keyword evidence="3" id="KW-0812">Transmembrane</keyword>
<evidence type="ECO:0000256" key="4">
    <source>
        <dbReference type="ARBA" id="ARBA00023157"/>
    </source>
</evidence>
<dbReference type="PANTHER" id="PTHR42852:SF6">
    <property type="entry name" value="THIOL:DISULFIDE INTERCHANGE PROTEIN DSBE"/>
    <property type="match status" value="1"/>
</dbReference>
<dbReference type="GO" id="GO:0016853">
    <property type="term" value="F:isomerase activity"/>
    <property type="evidence" value="ECO:0007669"/>
    <property type="project" value="UniProtKB-KW"/>
</dbReference>
<dbReference type="InterPro" id="IPR000866">
    <property type="entry name" value="AhpC/TSA"/>
</dbReference>
<dbReference type="CDD" id="cd02966">
    <property type="entry name" value="TlpA_like_family"/>
    <property type="match status" value="1"/>
</dbReference>
<dbReference type="AlphaFoldDB" id="A0A7Y9RY93"/>
<evidence type="ECO:0000256" key="5">
    <source>
        <dbReference type="ARBA" id="ARBA00023284"/>
    </source>
</evidence>
<dbReference type="GO" id="GO:0030313">
    <property type="term" value="C:cell envelope"/>
    <property type="evidence" value="ECO:0007669"/>
    <property type="project" value="UniProtKB-SubCell"/>
</dbReference>
<reference evidence="7 8" key="1">
    <citation type="submission" date="2020-07" db="EMBL/GenBank/DDBJ databases">
        <title>Sequencing the genomes of 1000 actinobacteria strains.</title>
        <authorList>
            <person name="Klenk H.-P."/>
        </authorList>
    </citation>
    <scope>NUCLEOTIDE SEQUENCE [LARGE SCALE GENOMIC DNA]</scope>
    <source>
        <strain evidence="7 8">DSM 23819</strain>
    </source>
</reference>
<dbReference type="Proteomes" id="UP000540656">
    <property type="component" value="Unassembled WGS sequence"/>
</dbReference>
<protein>
    <submittedName>
        <fullName evidence="7">Thiol-disulfide isomerase/thioredoxin</fullName>
    </submittedName>
</protein>
<keyword evidence="2" id="KW-0201">Cytochrome c-type biogenesis</keyword>
<keyword evidence="3" id="KW-0735">Signal-anchor</keyword>
<dbReference type="GO" id="GO:0016491">
    <property type="term" value="F:oxidoreductase activity"/>
    <property type="evidence" value="ECO:0007669"/>
    <property type="project" value="InterPro"/>
</dbReference>
<evidence type="ECO:0000313" key="7">
    <source>
        <dbReference type="EMBL" id="NYG58881.1"/>
    </source>
</evidence>
<organism evidence="7 8">
    <name type="scientific">Nocardioides daedukensis</name>
    <dbReference type="NCBI Taxonomy" id="634462"/>
    <lineage>
        <taxon>Bacteria</taxon>
        <taxon>Bacillati</taxon>
        <taxon>Actinomycetota</taxon>
        <taxon>Actinomycetes</taxon>
        <taxon>Propionibacteriales</taxon>
        <taxon>Nocardioidaceae</taxon>
        <taxon>Nocardioides</taxon>
    </lineage>
</organism>
<dbReference type="SUPFAM" id="SSF52833">
    <property type="entry name" value="Thioredoxin-like"/>
    <property type="match status" value="1"/>
</dbReference>
<keyword evidence="4" id="KW-1015">Disulfide bond</keyword>
<dbReference type="GO" id="GO:0016209">
    <property type="term" value="F:antioxidant activity"/>
    <property type="evidence" value="ECO:0007669"/>
    <property type="project" value="InterPro"/>
</dbReference>
<keyword evidence="5" id="KW-0676">Redox-active center</keyword>
<evidence type="ECO:0000256" key="2">
    <source>
        <dbReference type="ARBA" id="ARBA00022748"/>
    </source>
</evidence>
<name>A0A7Y9RY93_9ACTN</name>
<proteinExistence type="predicted"/>
<feature type="domain" description="Thioredoxin" evidence="6">
    <location>
        <begin position="1"/>
        <end position="119"/>
    </location>
</feature>
<gene>
    <name evidence="7" type="ORF">BJ980_001804</name>
</gene>
<dbReference type="InterPro" id="IPR013766">
    <property type="entry name" value="Thioredoxin_domain"/>
</dbReference>
<dbReference type="GO" id="GO:0017004">
    <property type="term" value="P:cytochrome complex assembly"/>
    <property type="evidence" value="ECO:0007669"/>
    <property type="project" value="UniProtKB-KW"/>
</dbReference>
<dbReference type="EMBL" id="JACCAA010000001">
    <property type="protein sequence ID" value="NYG58881.1"/>
    <property type="molecule type" value="Genomic_DNA"/>
</dbReference>